<dbReference type="Gene3D" id="2.60.40.10">
    <property type="entry name" value="Immunoglobulins"/>
    <property type="match status" value="1"/>
</dbReference>
<dbReference type="SUPFAM" id="SSF49478">
    <property type="entry name" value="Cna protein B-type domain"/>
    <property type="match status" value="1"/>
</dbReference>
<feature type="domain" description="Peptidase S8/S53" evidence="6">
    <location>
        <begin position="228"/>
        <end position="348"/>
    </location>
</feature>
<evidence type="ECO:0000256" key="3">
    <source>
        <dbReference type="ARBA" id="ARBA00022825"/>
    </source>
</evidence>
<gene>
    <name evidence="8" type="ORF">ACFQDD_02635</name>
</gene>
<dbReference type="PROSITE" id="PS51892">
    <property type="entry name" value="SUBTILASE"/>
    <property type="match status" value="1"/>
</dbReference>
<evidence type="ECO:0000256" key="4">
    <source>
        <dbReference type="PROSITE-ProRule" id="PRU01240"/>
    </source>
</evidence>
<feature type="region of interest" description="Disordered" evidence="5">
    <location>
        <begin position="248"/>
        <end position="276"/>
    </location>
</feature>
<dbReference type="InterPro" id="IPR036852">
    <property type="entry name" value="Peptidase_S8/S53_dom_sf"/>
</dbReference>
<keyword evidence="2" id="KW-0378">Hydrolase</keyword>
<feature type="domain" description="CARDB" evidence="7">
    <location>
        <begin position="938"/>
        <end position="1018"/>
    </location>
</feature>
<dbReference type="InterPro" id="IPR008969">
    <property type="entry name" value="CarboxyPept-like_regulatory"/>
</dbReference>
<dbReference type="InterPro" id="IPR011635">
    <property type="entry name" value="CARDB"/>
</dbReference>
<organism evidence="8 9">
    <name type="scientific">Halorubrum pallidum</name>
    <dbReference type="NCBI Taxonomy" id="1526114"/>
    <lineage>
        <taxon>Archaea</taxon>
        <taxon>Methanobacteriati</taxon>
        <taxon>Methanobacteriota</taxon>
        <taxon>Stenosarchaea group</taxon>
        <taxon>Halobacteria</taxon>
        <taxon>Halobacteriales</taxon>
        <taxon>Haloferacaceae</taxon>
        <taxon>Halorubrum</taxon>
    </lineage>
</organism>
<name>A0ABD5SYX0_9EURY</name>
<comment type="caution">
    <text evidence="4">Lacks conserved residue(s) required for the propagation of feature annotation.</text>
</comment>
<keyword evidence="9" id="KW-1185">Reference proteome</keyword>
<dbReference type="Gene3D" id="2.60.40.1120">
    <property type="entry name" value="Carboxypeptidase-like, regulatory domain"/>
    <property type="match status" value="3"/>
</dbReference>
<dbReference type="PROSITE" id="PS00138">
    <property type="entry name" value="SUBTILASE_SER"/>
    <property type="match status" value="1"/>
</dbReference>
<sequence>MSYRPYPDAVLRSTRQLVLYSAETSNQLVEAANDINSRDDIDAVSMSLGFDLGTEMPLDGTDEVSQAISQSANNGTVWSISAGNSGTGNTYYSAKYDNSQFDDRHTFGSQETPADLTRVNSRNAGEVWGALRWNEWSSTSNAFTVSLYEDANDNGTYTQVLDSNGDPQTESYTSVDEPSPYFTFRFIEGVDSNEDYALAVFNQNTGSNPDVRLGIALNRGEFTEHPTRKYTITPPATDAEPLTVGAADAKDARDSKQLRPYSSRGPTVDGRSGVDVVGPDGVEVEPYPGTQGFTGTSAAAPHVAGVAGLVQADLETTSTPDPTTANITSRIVDNTFGMPGATNEVGSGHLDARQATVPQTVTQGAGPTYINSQNEDSVSVSTDLRAPPAPGTTVVFDASHTETDETVTTTVPGSVDTTTYTGTLDFSGVSDGSYNLTSYVLDSSDVASPETSVLDGLTADTVRPTETVTNGDTGTLNASTADSVPVQLRFNEAMNTSTTPEIRVEGLNQTYTGTPAGGWVNATAYEGQYSLPDGLEGTATINATGATDVAGNPTQATDSETVTVDTKPPSVVGLDAEIGLRETNVTITTDEQADDATLTVDGPDSGTLTLSENLSSPTEQNGNYTYEATYSTENGGDYNVSVTTLADAAGNDAETGQSAQTFIAEEDKGTLTGTISEQDTDDPLTNVSVELTPSDQAEPTPQAATVYENGTYEIRTATGQYDVSATHDEGDYKPNTTTGTIDLAVTNTSDLTLEAKPASLSGSVTPADGTNVSFEGTTVDVTDESDTTVATPTLDANNEFTVSEIEPGAYTVTADPTDYATVTQEINPGPNESVTLSTQAETLPAEATGSVNDTTRNTSATAATIEAVDNQTETVEATAEVDASGNYALTFGPGNYTLRAVGPFYESNETSVTTTSNGAVTAGFELERVPEYVRAGSLSTASSAEVGDDVTLETTVTSLGATSANDTITFTAGGSEVGTADVTDLAPGQSETMSTTYTVPESAANSTISITAETADTTTSAREVDIAALPDESSNPGSSGGGGGGGGGGG</sequence>
<comment type="similarity">
    <text evidence="4">Belongs to the peptidase S8 family.</text>
</comment>
<reference evidence="8 9" key="1">
    <citation type="journal article" date="2019" name="Int. J. Syst. Evol. Microbiol.">
        <title>The Global Catalogue of Microorganisms (GCM) 10K type strain sequencing project: providing services to taxonomists for standard genome sequencing and annotation.</title>
        <authorList>
            <consortium name="The Broad Institute Genomics Platform"/>
            <consortium name="The Broad Institute Genome Sequencing Center for Infectious Disease"/>
            <person name="Wu L."/>
            <person name="Ma J."/>
        </authorList>
    </citation>
    <scope>NUCLEOTIDE SEQUENCE [LARGE SCALE GENOMIC DNA]</scope>
    <source>
        <strain evidence="8 9">PJ61</strain>
    </source>
</reference>
<dbReference type="Gene3D" id="3.40.50.200">
    <property type="entry name" value="Peptidase S8/S53 domain"/>
    <property type="match status" value="2"/>
</dbReference>
<keyword evidence="3" id="KW-0720">Serine protease</keyword>
<dbReference type="SUPFAM" id="SSF49464">
    <property type="entry name" value="Carboxypeptidase regulatory domain-like"/>
    <property type="match status" value="2"/>
</dbReference>
<dbReference type="EMBL" id="JBHSWT010000058">
    <property type="protein sequence ID" value="MFC6770431.1"/>
    <property type="molecule type" value="Genomic_DNA"/>
</dbReference>
<dbReference type="AlphaFoldDB" id="A0ABD5SYX0"/>
<proteinExistence type="inferred from homology"/>
<evidence type="ECO:0000256" key="2">
    <source>
        <dbReference type="ARBA" id="ARBA00022801"/>
    </source>
</evidence>
<feature type="compositionally biased region" description="Polar residues" evidence="5">
    <location>
        <begin position="552"/>
        <end position="564"/>
    </location>
</feature>
<evidence type="ECO:0000256" key="1">
    <source>
        <dbReference type="ARBA" id="ARBA00022670"/>
    </source>
</evidence>
<dbReference type="Pfam" id="PF07705">
    <property type="entry name" value="CARDB"/>
    <property type="match status" value="1"/>
</dbReference>
<feature type="region of interest" description="Disordered" evidence="5">
    <location>
        <begin position="545"/>
        <end position="565"/>
    </location>
</feature>
<dbReference type="GO" id="GO:0006508">
    <property type="term" value="P:proteolysis"/>
    <property type="evidence" value="ECO:0007669"/>
    <property type="project" value="UniProtKB-KW"/>
</dbReference>
<protein>
    <submittedName>
        <fullName evidence="8">S8 family serine peptidase</fullName>
    </submittedName>
</protein>
<dbReference type="GO" id="GO:0008236">
    <property type="term" value="F:serine-type peptidase activity"/>
    <property type="evidence" value="ECO:0007669"/>
    <property type="project" value="UniProtKB-KW"/>
</dbReference>
<evidence type="ECO:0000313" key="8">
    <source>
        <dbReference type="EMBL" id="MFC6770431.1"/>
    </source>
</evidence>
<evidence type="ECO:0000256" key="5">
    <source>
        <dbReference type="SAM" id="MobiDB-lite"/>
    </source>
</evidence>
<evidence type="ECO:0000313" key="9">
    <source>
        <dbReference type="Proteomes" id="UP001596274"/>
    </source>
</evidence>
<feature type="region of interest" description="Disordered" evidence="5">
    <location>
        <begin position="1027"/>
        <end position="1050"/>
    </location>
</feature>
<dbReference type="SUPFAM" id="SSF52743">
    <property type="entry name" value="Subtilisin-like"/>
    <property type="match status" value="1"/>
</dbReference>
<dbReference type="Pfam" id="PF00082">
    <property type="entry name" value="Peptidase_S8"/>
    <property type="match status" value="1"/>
</dbReference>
<dbReference type="InterPro" id="IPR023828">
    <property type="entry name" value="Peptidase_S8_Ser-AS"/>
</dbReference>
<accession>A0ABD5SYX0</accession>
<comment type="caution">
    <text evidence="8">The sequence shown here is derived from an EMBL/GenBank/DDBJ whole genome shotgun (WGS) entry which is preliminary data.</text>
</comment>
<dbReference type="Proteomes" id="UP001596274">
    <property type="component" value="Unassembled WGS sequence"/>
</dbReference>
<feature type="non-terminal residue" evidence="8">
    <location>
        <position position="1050"/>
    </location>
</feature>
<dbReference type="InterPro" id="IPR013783">
    <property type="entry name" value="Ig-like_fold"/>
</dbReference>
<evidence type="ECO:0000259" key="7">
    <source>
        <dbReference type="Pfam" id="PF07705"/>
    </source>
</evidence>
<feature type="compositionally biased region" description="Gly residues" evidence="5">
    <location>
        <begin position="1038"/>
        <end position="1050"/>
    </location>
</feature>
<evidence type="ECO:0000259" key="6">
    <source>
        <dbReference type="Pfam" id="PF00082"/>
    </source>
</evidence>
<keyword evidence="1" id="KW-0645">Protease</keyword>
<feature type="compositionally biased region" description="Basic and acidic residues" evidence="5">
    <location>
        <begin position="248"/>
        <end position="257"/>
    </location>
</feature>
<dbReference type="InterPro" id="IPR000209">
    <property type="entry name" value="Peptidase_S8/S53_dom"/>
</dbReference>